<dbReference type="AlphaFoldDB" id="A0A7J0GRZ1"/>
<dbReference type="Proteomes" id="UP000585474">
    <property type="component" value="Unassembled WGS sequence"/>
</dbReference>
<keyword evidence="2" id="KW-1185">Reference proteome</keyword>
<proteinExistence type="predicted"/>
<dbReference type="EMBL" id="BJWL01000023">
    <property type="protein sequence ID" value="GFZ13549.1"/>
    <property type="molecule type" value="Genomic_DNA"/>
</dbReference>
<protein>
    <submittedName>
        <fullName evidence="1">Uncharacterized protein</fullName>
    </submittedName>
</protein>
<organism evidence="1 2">
    <name type="scientific">Actinidia rufa</name>
    <dbReference type="NCBI Taxonomy" id="165716"/>
    <lineage>
        <taxon>Eukaryota</taxon>
        <taxon>Viridiplantae</taxon>
        <taxon>Streptophyta</taxon>
        <taxon>Embryophyta</taxon>
        <taxon>Tracheophyta</taxon>
        <taxon>Spermatophyta</taxon>
        <taxon>Magnoliopsida</taxon>
        <taxon>eudicotyledons</taxon>
        <taxon>Gunneridae</taxon>
        <taxon>Pentapetalae</taxon>
        <taxon>asterids</taxon>
        <taxon>Ericales</taxon>
        <taxon>Actinidiaceae</taxon>
        <taxon>Actinidia</taxon>
    </lineage>
</organism>
<evidence type="ECO:0000313" key="2">
    <source>
        <dbReference type="Proteomes" id="UP000585474"/>
    </source>
</evidence>
<reference evidence="1 2" key="1">
    <citation type="submission" date="2019-07" db="EMBL/GenBank/DDBJ databases">
        <title>De Novo Assembly of kiwifruit Actinidia rufa.</title>
        <authorList>
            <person name="Sugita-Konishi S."/>
            <person name="Sato K."/>
            <person name="Mori E."/>
            <person name="Abe Y."/>
            <person name="Kisaki G."/>
            <person name="Hamano K."/>
            <person name="Suezawa K."/>
            <person name="Otani M."/>
            <person name="Fukuda T."/>
            <person name="Manabe T."/>
            <person name="Gomi K."/>
            <person name="Tabuchi M."/>
            <person name="Akimitsu K."/>
            <person name="Kataoka I."/>
        </authorList>
    </citation>
    <scope>NUCLEOTIDE SEQUENCE [LARGE SCALE GENOMIC DNA]</scope>
    <source>
        <strain evidence="2">cv. Fuchu</strain>
    </source>
</reference>
<evidence type="ECO:0000313" key="1">
    <source>
        <dbReference type="EMBL" id="GFZ13549.1"/>
    </source>
</evidence>
<name>A0A7J0GRZ1_9ERIC</name>
<gene>
    <name evidence="1" type="ORF">Acr_23g0019340</name>
</gene>
<sequence>MGYESTYSQHHFESHSYQEPFDYCHAPLPPYQTPPCEYPQVQFSPYDAYHILHNSTQEDNIEDTLEDTFQLFMKYQEEVNSRINESINEIQSQLILLMQTLVVQEEDKSFVPSPLILIRLGCLSEHTHPFTNLRIEDTIDQITFPQDFESKKDVLKVSEKIIENESRDEECEREESKIRDFKQEENGITEITLNDNFGLLFVRDVHVKEDANGLEAILTMSRDHEISTFKPLAPSPILPEPLELHVSTLEPSIIPMADQIIEGEGQSLHGTNFIGTFVDDHSLFSTYHDLFYPYVLKCYSIEFIKQWPFSILMLVGTL</sequence>
<accession>A0A7J0GRZ1</accession>
<comment type="caution">
    <text evidence="1">The sequence shown here is derived from an EMBL/GenBank/DDBJ whole genome shotgun (WGS) entry which is preliminary data.</text>
</comment>